<dbReference type="EMBL" id="JAOQAZ010000010">
    <property type="protein sequence ID" value="KAJ4263356.1"/>
    <property type="molecule type" value="Genomic_DNA"/>
</dbReference>
<protein>
    <recommendedName>
        <fullName evidence="3">YCII-related domain-containing protein</fullName>
    </recommendedName>
</protein>
<organism evidence="1 2">
    <name type="scientific">Fusarium torreyae</name>
    <dbReference type="NCBI Taxonomy" id="1237075"/>
    <lineage>
        <taxon>Eukaryota</taxon>
        <taxon>Fungi</taxon>
        <taxon>Dikarya</taxon>
        <taxon>Ascomycota</taxon>
        <taxon>Pezizomycotina</taxon>
        <taxon>Sordariomycetes</taxon>
        <taxon>Hypocreomycetidae</taxon>
        <taxon>Hypocreales</taxon>
        <taxon>Nectriaceae</taxon>
        <taxon>Fusarium</taxon>
    </lineage>
</organism>
<dbReference type="Proteomes" id="UP001152049">
    <property type="component" value="Unassembled WGS sequence"/>
</dbReference>
<gene>
    <name evidence="1" type="ORF">NW762_006175</name>
</gene>
<sequence>MATSVVIPEGQYEFLVVIPDKPGMREKRLEVRGVPKNDKPESLDFFGSAFVVVAESVEQVRSQFSKDIYATAGVWDMNKVM</sequence>
<dbReference type="Gene3D" id="3.30.70.1060">
    <property type="entry name" value="Dimeric alpha+beta barrel"/>
    <property type="match status" value="1"/>
</dbReference>
<dbReference type="AlphaFoldDB" id="A0A9W8S2E3"/>
<proteinExistence type="predicted"/>
<evidence type="ECO:0000313" key="1">
    <source>
        <dbReference type="EMBL" id="KAJ4263356.1"/>
    </source>
</evidence>
<reference evidence="1" key="1">
    <citation type="submission" date="2022-09" db="EMBL/GenBank/DDBJ databases">
        <title>Fusarium specimens isolated from Avocado Roots.</title>
        <authorList>
            <person name="Stajich J."/>
            <person name="Roper C."/>
            <person name="Heimlech-Rivalta G."/>
        </authorList>
    </citation>
    <scope>NUCLEOTIDE SEQUENCE</scope>
    <source>
        <strain evidence="1">CF00136</strain>
    </source>
</reference>
<keyword evidence="2" id="KW-1185">Reference proteome</keyword>
<comment type="caution">
    <text evidence="1">The sequence shown here is derived from an EMBL/GenBank/DDBJ whole genome shotgun (WGS) entry which is preliminary data.</text>
</comment>
<evidence type="ECO:0000313" key="2">
    <source>
        <dbReference type="Proteomes" id="UP001152049"/>
    </source>
</evidence>
<dbReference type="InterPro" id="IPR011008">
    <property type="entry name" value="Dimeric_a/b-barrel"/>
</dbReference>
<name>A0A9W8S2E3_9HYPO</name>
<dbReference type="OrthoDB" id="5519740at2759"/>
<accession>A0A9W8S2E3</accession>
<dbReference type="SUPFAM" id="SSF54909">
    <property type="entry name" value="Dimeric alpha+beta barrel"/>
    <property type="match status" value="1"/>
</dbReference>
<evidence type="ECO:0008006" key="3">
    <source>
        <dbReference type="Google" id="ProtNLM"/>
    </source>
</evidence>